<sequence>MGTFATANRRLGKTATESDIRKLVAALVFAGVVAWALSVYLSSIVRTEGVVFTIALVLHILSLVVAFGAIILVDWHGFLWLLGRRELSETIRLDGAAGTLIWGGLAGLLTTGVFLNPVLTEPLTQVKLAAVLIATLNGIMLIPLMKRLVKMPPSTTFAKLPLGQRFHMVSCALISQTAWWTAIIVGFINAEG</sequence>
<dbReference type="RefSeq" id="WP_074699566.1">
    <property type="nucleotide sequence ID" value="NZ_CP018863.1"/>
</dbReference>
<dbReference type="Proteomes" id="UP000181917">
    <property type="component" value="Unassembled WGS sequence"/>
</dbReference>
<proteinExistence type="predicted"/>
<dbReference type="OrthoDB" id="4350935at2"/>
<feature type="transmembrane region" description="Helical" evidence="1">
    <location>
        <begin position="50"/>
        <end position="73"/>
    </location>
</feature>
<keyword evidence="1" id="KW-1133">Transmembrane helix</keyword>
<keyword evidence="3" id="KW-1185">Reference proteome</keyword>
<evidence type="ECO:0000256" key="1">
    <source>
        <dbReference type="SAM" id="Phobius"/>
    </source>
</evidence>
<keyword evidence="1" id="KW-0472">Membrane</keyword>
<dbReference type="KEGG" id="acry:AC20117_11825"/>
<feature type="transmembrane region" description="Helical" evidence="1">
    <location>
        <begin position="126"/>
        <end position="145"/>
    </location>
</feature>
<feature type="transmembrane region" description="Helical" evidence="1">
    <location>
        <begin position="93"/>
        <end position="114"/>
    </location>
</feature>
<keyword evidence="1" id="KW-0812">Transmembrane</keyword>
<dbReference type="AlphaFoldDB" id="A0A1H1AV10"/>
<reference evidence="2 3" key="1">
    <citation type="submission" date="2016-10" db="EMBL/GenBank/DDBJ databases">
        <authorList>
            <person name="de Groot N.N."/>
        </authorList>
    </citation>
    <scope>NUCLEOTIDE SEQUENCE [LARGE SCALE GENOMIC DNA]</scope>
    <source>
        <strain evidence="2 3">DSM 20117</strain>
    </source>
</reference>
<gene>
    <name evidence="2" type="ORF">SAMN04489742_1102</name>
</gene>
<feature type="transmembrane region" description="Helical" evidence="1">
    <location>
        <begin position="23"/>
        <end position="44"/>
    </location>
</feature>
<protein>
    <submittedName>
        <fullName evidence="2">Uncharacterized protein</fullName>
    </submittedName>
</protein>
<dbReference type="EMBL" id="FNKH01000002">
    <property type="protein sequence ID" value="SDQ43503.1"/>
    <property type="molecule type" value="Genomic_DNA"/>
</dbReference>
<organism evidence="2 3">
    <name type="scientific">Crystallibacter crystallopoietes</name>
    <dbReference type="NCBI Taxonomy" id="37928"/>
    <lineage>
        <taxon>Bacteria</taxon>
        <taxon>Bacillati</taxon>
        <taxon>Actinomycetota</taxon>
        <taxon>Actinomycetes</taxon>
        <taxon>Micrococcales</taxon>
        <taxon>Micrococcaceae</taxon>
        <taxon>Crystallibacter</taxon>
    </lineage>
</organism>
<feature type="transmembrane region" description="Helical" evidence="1">
    <location>
        <begin position="166"/>
        <end position="188"/>
    </location>
</feature>
<evidence type="ECO:0000313" key="3">
    <source>
        <dbReference type="Proteomes" id="UP000181917"/>
    </source>
</evidence>
<evidence type="ECO:0000313" key="2">
    <source>
        <dbReference type="EMBL" id="SDQ43503.1"/>
    </source>
</evidence>
<dbReference type="STRING" id="37928.SAMN04489742_1102"/>
<accession>A0A1H1AV10</accession>
<name>A0A1H1AV10_9MICC</name>